<accession>A0A1I0BBS2</accession>
<evidence type="ECO:0000313" key="1">
    <source>
        <dbReference type="EMBL" id="SET04285.1"/>
    </source>
</evidence>
<protein>
    <recommendedName>
        <fullName evidence="3">DUF2180 family protein</fullName>
    </recommendedName>
</protein>
<dbReference type="OrthoDB" id="144466at2157"/>
<evidence type="ECO:0008006" key="3">
    <source>
        <dbReference type="Google" id="ProtNLM"/>
    </source>
</evidence>
<evidence type="ECO:0000313" key="2">
    <source>
        <dbReference type="Proteomes" id="UP000243338"/>
    </source>
</evidence>
<dbReference type="Proteomes" id="UP000243338">
    <property type="component" value="Unassembled WGS sequence"/>
</dbReference>
<dbReference type="AlphaFoldDB" id="A0A1I0BBS2"/>
<keyword evidence="2" id="KW-1185">Reference proteome</keyword>
<dbReference type="RefSeq" id="WP_091690498.1">
    <property type="nucleotide sequence ID" value="NZ_CAAGSJ010000008.1"/>
</dbReference>
<reference evidence="2" key="1">
    <citation type="submission" date="2016-10" db="EMBL/GenBank/DDBJ databases">
        <authorList>
            <person name="Varghese N."/>
            <person name="Submissions S."/>
        </authorList>
    </citation>
    <scope>NUCLEOTIDE SEQUENCE [LARGE SCALE GENOMIC DNA]</scope>
    <source>
        <strain evidence="2">SLH 33</strain>
    </source>
</reference>
<dbReference type="Pfam" id="PF09947">
    <property type="entry name" value="DUF2180"/>
    <property type="match status" value="1"/>
</dbReference>
<dbReference type="STRING" id="1353158.SAMN04488587_2048"/>
<dbReference type="InterPro" id="IPR017211">
    <property type="entry name" value="UCP037465_Znf"/>
</dbReference>
<organism evidence="1 2">
    <name type="scientific">Methanococcoides vulcani</name>
    <dbReference type="NCBI Taxonomy" id="1353158"/>
    <lineage>
        <taxon>Archaea</taxon>
        <taxon>Methanobacteriati</taxon>
        <taxon>Methanobacteriota</taxon>
        <taxon>Stenosarchaea group</taxon>
        <taxon>Methanomicrobia</taxon>
        <taxon>Methanosarcinales</taxon>
        <taxon>Methanosarcinaceae</taxon>
        <taxon>Methanococcoides</taxon>
    </lineage>
</organism>
<dbReference type="PIRSF" id="PIRSF037465">
    <property type="entry name" value="UCP037465_Znf"/>
    <property type="match status" value="1"/>
</dbReference>
<dbReference type="EMBL" id="FOHQ01000007">
    <property type="protein sequence ID" value="SET04285.1"/>
    <property type="molecule type" value="Genomic_DNA"/>
</dbReference>
<proteinExistence type="predicted"/>
<sequence>MKCYECAKNGKDSDAVGICIVCGRGVCKDHLVREKIPEWDGEFDIRLRCMGDSCKLKDMQPLLKILCTPCHDALVENPSGKQVR</sequence>
<gene>
    <name evidence="1" type="ORF">SAMN04488587_2048</name>
</gene>
<name>A0A1I0BBS2_9EURY</name>